<dbReference type="GO" id="GO:0005634">
    <property type="term" value="C:nucleus"/>
    <property type="evidence" value="ECO:0007669"/>
    <property type="project" value="UniProtKB-SubCell"/>
</dbReference>
<feature type="compositionally biased region" description="Polar residues" evidence="6">
    <location>
        <begin position="870"/>
        <end position="885"/>
    </location>
</feature>
<keyword evidence="2" id="KW-0597">Phosphoprotein</keyword>
<feature type="domain" description="GTF3C1 extended winged-helix" evidence="9">
    <location>
        <begin position="655"/>
        <end position="763"/>
    </location>
</feature>
<feature type="compositionally biased region" description="Polar residues" evidence="6">
    <location>
        <begin position="461"/>
        <end position="482"/>
    </location>
</feature>
<evidence type="ECO:0000256" key="2">
    <source>
        <dbReference type="ARBA" id="ARBA00022553"/>
    </source>
</evidence>
<dbReference type="GO" id="GO:0003677">
    <property type="term" value="F:DNA binding"/>
    <property type="evidence" value="ECO:0007669"/>
    <property type="project" value="UniProtKB-KW"/>
</dbReference>
<keyword evidence="4" id="KW-0804">Transcription</keyword>
<dbReference type="GO" id="GO:0000127">
    <property type="term" value="C:transcription factor TFIIIC complex"/>
    <property type="evidence" value="ECO:0007669"/>
    <property type="project" value="InterPro"/>
</dbReference>
<evidence type="ECO:0000259" key="8">
    <source>
        <dbReference type="Pfam" id="PF23704"/>
    </source>
</evidence>
<dbReference type="RefSeq" id="XP_008292109.1">
    <property type="nucleotide sequence ID" value="XM_008293887.1"/>
</dbReference>
<dbReference type="GO" id="GO:0006384">
    <property type="term" value="P:transcription initiation at RNA polymerase III promoter"/>
    <property type="evidence" value="ECO:0007669"/>
    <property type="project" value="InterPro"/>
</dbReference>
<feature type="compositionally biased region" description="Acidic residues" evidence="6">
    <location>
        <begin position="346"/>
        <end position="358"/>
    </location>
</feature>
<feature type="region of interest" description="Disordered" evidence="6">
    <location>
        <begin position="636"/>
        <end position="656"/>
    </location>
</feature>
<evidence type="ECO:0000256" key="4">
    <source>
        <dbReference type="ARBA" id="ARBA00023163"/>
    </source>
</evidence>
<name>A0A9Y4NAM7_9TELE</name>
<dbReference type="CTD" id="2975"/>
<feature type="compositionally biased region" description="Basic and acidic residues" evidence="6">
    <location>
        <begin position="517"/>
        <end position="533"/>
    </location>
</feature>
<dbReference type="InterPro" id="IPR056428">
    <property type="entry name" value="WH_GTF3C1"/>
</dbReference>
<dbReference type="InterPro" id="IPR007309">
    <property type="entry name" value="TFIIIC_Bblock-bd"/>
</dbReference>
<proteinExistence type="predicted"/>
<dbReference type="InterPro" id="IPR035625">
    <property type="entry name" value="Tfc3-like_eWH"/>
</dbReference>
<feature type="region of interest" description="Disordered" evidence="6">
    <location>
        <begin position="588"/>
        <end position="612"/>
    </location>
</feature>
<feature type="compositionally biased region" description="Basic and acidic residues" evidence="6">
    <location>
        <begin position="2055"/>
        <end position="2088"/>
    </location>
</feature>
<feature type="compositionally biased region" description="Basic and acidic residues" evidence="6">
    <location>
        <begin position="850"/>
        <end position="863"/>
    </location>
</feature>
<keyword evidence="10" id="KW-1185">Reference proteome</keyword>
<keyword evidence="5" id="KW-0539">Nucleus</keyword>
<gene>
    <name evidence="11" type="primary">gtf3c1</name>
</gene>
<dbReference type="Pfam" id="PF23704">
    <property type="entry name" value="WHD_GTF3C1_N"/>
    <property type="match status" value="1"/>
</dbReference>
<feature type="domain" description="B-block binding subunit of TFIIIC" evidence="7">
    <location>
        <begin position="175"/>
        <end position="249"/>
    </location>
</feature>
<feature type="region of interest" description="Disordered" evidence="6">
    <location>
        <begin position="1565"/>
        <end position="1692"/>
    </location>
</feature>
<feature type="compositionally biased region" description="Basic and acidic residues" evidence="6">
    <location>
        <begin position="1989"/>
        <end position="2013"/>
    </location>
</feature>
<feature type="compositionally biased region" description="Basic and acidic residues" evidence="6">
    <location>
        <begin position="886"/>
        <end position="896"/>
    </location>
</feature>
<organism evidence="10 11">
    <name type="scientific">Stegastes partitus</name>
    <name type="common">bicolor damselfish</name>
    <dbReference type="NCBI Taxonomy" id="144197"/>
    <lineage>
        <taxon>Eukaryota</taxon>
        <taxon>Metazoa</taxon>
        <taxon>Chordata</taxon>
        <taxon>Craniata</taxon>
        <taxon>Vertebrata</taxon>
        <taxon>Euteleostomi</taxon>
        <taxon>Actinopterygii</taxon>
        <taxon>Neopterygii</taxon>
        <taxon>Teleostei</taxon>
        <taxon>Neoteleostei</taxon>
        <taxon>Acanthomorphata</taxon>
        <taxon>Ovalentaria</taxon>
        <taxon>Pomacentridae</taxon>
        <taxon>Stegastes</taxon>
    </lineage>
</organism>
<dbReference type="CDD" id="cd16169">
    <property type="entry name" value="Tau138_eWH"/>
    <property type="match status" value="1"/>
</dbReference>
<evidence type="ECO:0000256" key="6">
    <source>
        <dbReference type="SAM" id="MobiDB-lite"/>
    </source>
</evidence>
<dbReference type="Pfam" id="PF24101">
    <property type="entry name" value="WHD_GTF3C1"/>
    <property type="match status" value="1"/>
</dbReference>
<evidence type="ECO:0000256" key="3">
    <source>
        <dbReference type="ARBA" id="ARBA00023125"/>
    </source>
</evidence>
<feature type="compositionally biased region" description="Basic and acidic residues" evidence="6">
    <location>
        <begin position="2021"/>
        <end position="2039"/>
    </location>
</feature>
<feature type="region of interest" description="Disordered" evidence="6">
    <location>
        <begin position="774"/>
        <end position="795"/>
    </location>
</feature>
<protein>
    <submittedName>
        <fullName evidence="11">General transcription factor 3C polypeptide 1</fullName>
    </submittedName>
</protein>
<comment type="subcellular location">
    <subcellularLocation>
        <location evidence="1">Nucleus</location>
    </subcellularLocation>
</comment>
<dbReference type="InterPro" id="IPR056467">
    <property type="entry name" value="eWH_GTF3C1"/>
</dbReference>
<dbReference type="PANTHER" id="PTHR15180:SF1">
    <property type="entry name" value="GENERAL TRANSCRIPTION FACTOR 3C POLYPEPTIDE 1"/>
    <property type="match status" value="1"/>
</dbReference>
<evidence type="ECO:0000256" key="5">
    <source>
        <dbReference type="ARBA" id="ARBA00023242"/>
    </source>
</evidence>
<feature type="region of interest" description="Disordered" evidence="6">
    <location>
        <begin position="459"/>
        <end position="574"/>
    </location>
</feature>
<evidence type="ECO:0000259" key="7">
    <source>
        <dbReference type="Pfam" id="PF04182"/>
    </source>
</evidence>
<feature type="compositionally biased region" description="Polar residues" evidence="6">
    <location>
        <begin position="834"/>
        <end position="848"/>
    </location>
</feature>
<feature type="region of interest" description="Disordered" evidence="6">
    <location>
        <begin position="2185"/>
        <end position="2205"/>
    </location>
</feature>
<feature type="compositionally biased region" description="Polar residues" evidence="6">
    <location>
        <begin position="1569"/>
        <end position="1587"/>
    </location>
</feature>
<feature type="compositionally biased region" description="Polar residues" evidence="6">
    <location>
        <begin position="553"/>
        <end position="562"/>
    </location>
</feature>
<feature type="compositionally biased region" description="Basic and acidic residues" evidence="6">
    <location>
        <begin position="2195"/>
        <end position="2205"/>
    </location>
</feature>
<keyword evidence="3" id="KW-0238">DNA-binding</keyword>
<feature type="compositionally biased region" description="Basic residues" evidence="6">
    <location>
        <begin position="643"/>
        <end position="652"/>
    </location>
</feature>
<dbReference type="InterPro" id="IPR044210">
    <property type="entry name" value="Tfc3-like"/>
</dbReference>
<feature type="compositionally biased region" description="Basic and acidic residues" evidence="6">
    <location>
        <begin position="1588"/>
        <end position="1651"/>
    </location>
</feature>
<dbReference type="SUPFAM" id="SSF46785">
    <property type="entry name" value="Winged helix' DNA-binding domain"/>
    <property type="match status" value="1"/>
</dbReference>
<feature type="region of interest" description="Disordered" evidence="6">
    <location>
        <begin position="343"/>
        <end position="368"/>
    </location>
</feature>
<dbReference type="Pfam" id="PF04182">
    <property type="entry name" value="B-block_TFIIIC"/>
    <property type="match status" value="1"/>
</dbReference>
<feature type="compositionally biased region" description="Low complexity" evidence="6">
    <location>
        <begin position="1680"/>
        <end position="1690"/>
    </location>
</feature>
<accession>A0A9Y4NAM7</accession>
<reference evidence="11" key="1">
    <citation type="submission" date="2025-08" db="UniProtKB">
        <authorList>
            <consortium name="RefSeq"/>
        </authorList>
    </citation>
    <scope>IDENTIFICATION</scope>
</reference>
<feature type="compositionally biased region" description="Basic residues" evidence="6">
    <location>
        <begin position="1237"/>
        <end position="1262"/>
    </location>
</feature>
<dbReference type="InterPro" id="IPR036390">
    <property type="entry name" value="WH_DNA-bd_sf"/>
</dbReference>
<dbReference type="GeneID" id="103366225"/>
<feature type="compositionally biased region" description="Basic and acidic residues" evidence="6">
    <location>
        <begin position="774"/>
        <end position="791"/>
    </location>
</feature>
<feature type="region of interest" description="Disordered" evidence="6">
    <location>
        <begin position="1227"/>
        <end position="1271"/>
    </location>
</feature>
<feature type="region of interest" description="Disordered" evidence="6">
    <location>
        <begin position="833"/>
        <end position="914"/>
    </location>
</feature>
<feature type="region of interest" description="Disordered" evidence="6">
    <location>
        <begin position="1989"/>
        <end position="2104"/>
    </location>
</feature>
<feature type="domain" description="General transcription factor 3C polypeptide 1 winged-helix" evidence="8">
    <location>
        <begin position="9"/>
        <end position="69"/>
    </location>
</feature>
<dbReference type="GO" id="GO:0042791">
    <property type="term" value="P:5S class rRNA transcription by RNA polymerase III"/>
    <property type="evidence" value="ECO:0007669"/>
    <property type="project" value="TreeGrafter"/>
</dbReference>
<evidence type="ECO:0000313" key="11">
    <source>
        <dbReference type="RefSeq" id="XP_008292109.1"/>
    </source>
</evidence>
<sequence length="2236" mass="252202">MDPWSIVEDEVALEGLDGITIPTLWIRLQNTEPKFPLKLDDCTKELIWKSLASNSDLKFYQLPKEREDVVLFDRFQDVDAEKSNDVAQKTSETRKDIYPVHAVPENKDGVQGSCAHFKERTDITKHVRSKSLTLLVNLEEALERYGRKLVVVASQTLRFRALIGSESDPDLVLTDDSYCVLERVGRARWQGELQRDLHGGSFKVDARKFHYLRKSLVRHQLVTMQPHLRRLESGQQQHSILLLLKRFHVNRKTMYEVLMEYISNCLQQSPGQFATMMMFKAQLNVNEGTFKRVFKYMRAARLIEFCQYPLEDLDPGAGPCTNKNGSKVLVRCVRLIKPYTKKGIPDDEEDDDEDEEDDAGGRTRAFPSEGRIMERDIMSQAYHLILSSGTKGIPQRDIVFRMNIGKLEARMLCRKLEKDGLIKGFLEDEGRQRTTKFISHKFVGVSDQLQLFAKEQERTKQLYSSAPQSSNTDPTSPITPLTSKPIAKGNTKTPAAKKTKKAGGGGTKAAEEAEQMNDDRKGDAGGEGLDRKGGKAKGKSAARRKTAGGKDSVATQQTQTDISIGDPTPAECETLPCSESVISVTPKSESIPAAVQASAEDENQSSPTDASSLLQSEELNAAEDPSNNNPVIIKSVCQPQASKQKKSKKSSRSTHETYRLLRRKNLIVEAVRNFKIIESLHPLQKMINEEEKQSGVSSKCCKKTIVRLIHGLSREGLLKMYTTTVVQDGISKKVDLIVHPSIQPNDDAVKQVIEQVRFKISSSYTAIRLQHDEERARELQKAPKTKPDPEFKPTTVRGLSKTFGFQPKMHRLRVVHTYLWYLIYGHPLRHSPACSDSNGQTQTDQNSCDPDAKDPESHLKKTENPLTAGRQAQPSDGAGSSSVKQQAKDSRLHDLDVISGDEGEELKDKSVPGPSEMKVYVDEDSWKRFVPPVRLHKEYTSGWAMVGDLLLSLPLSIFVQVIQVNYQVDGLEEYLNDPVMQHHLVRMLPARMKRQLLYKRKYIFLFHENLQKLVYMGLLQFGPMEKFKDKDQVFVYLRRNTTIIDTTNAEPHYWLVTESLDKPFERRKYILNTAEDVESYWFDLMCVCLNTPLGVIRGKRNVTDEESAPPFVHDRNVFVGMAYLLKGNREACDDGSMPGDGKGAGGLDSEFFAHLKRNWLWTNHLLSVKSSPTGSEAQETKNRLKSLLSKNVLRIALKAGGSTTPRYVTAKRPLVVENVEVAVEPASRNQQVVGGKGQKRKRGKKDVAKAPRKKRKEPKKRTPAHDEADHKALKMMTRQRVYWSVQEDSLMILCSVVSHLFNSKLKRPFVPHCVVRDLLHAEFEISMDKTSLAVGRRSRYILKNPQALLNYRICLAEVFQDKTLMRLLEENKPTDPDSPEDCAKAFSEYIRLLRQKFSCVLNADDLIMPDTKQQLFSRFKVSAIDDRKKVAGRDTLSSTEDIHVIVLHNLIQSTLAMTNSQMKSSRSFQAFRMYSKYDQELLCKVFIECRKRGLVNRRRVNQPFGPKKNRALPILPMSYQLSQSYYRCFSWRFPQSLCTDAFCFLRSLINNGAGEDRPVIDFYHETENRSQTGDEMLESTTGATRNENQSEGKEGDSSVSEVEVRPEEATSDSAKEGENNRNTAEGEKTLLESDVKSEKTEVMSKSDKQTNPEDCVTSGSGEAVEQTDDHLPVEAPPGIPATSSAAAPASEDPLDVSGMLQFSLFSPGGACVVCISLMSLGLLSVHLSIPKQMVVVDSSLVDNVVVKSMAALEEEDDEDDDGEDCEGGKKLQVKAHQASHTNYLIMRGYCSPGIVKVRNLNTNDNIVVESCIIRLLLRNTPAHHMLLMEDSPPLDLTKCGPSLLPSILTYSVHSPSSSLPSVEECNRRFIQHRGYTPQDIEACHQIRRSLHEAGESGLDVHDLHEAHIDLQEPQSGRTRSLPQYLQELQEEGQAVRVGSLGVRWVLTQHAEPWLLTVNNKQWSRSHNTSDKFPSLQNPYRRSFVRKRCSGEIHQDKEEPPAKRLTVDGDKGSGIEEVDVLPTREKVCEEEQLERQKNTVDEGSGAKQLNLEEEGREQTRAEDEGKEKVETEKRQDDTEELRVREHSVDDEKEDEASAAGSAHDDANVSFVGRPWRMVDGKLNRPVCKGMLEAILYHVMSRPGITQKTLVEHYKDLLQPMAVLDLMQALIDLGCVTKKTLVKSPKPSLFSRPARQTRSEPKVKTEEPDTVFYEPTVSCCLRLCQVLPNERHWNNCIP</sequence>
<evidence type="ECO:0000313" key="10">
    <source>
        <dbReference type="Proteomes" id="UP000694891"/>
    </source>
</evidence>
<dbReference type="PANTHER" id="PTHR15180">
    <property type="entry name" value="GENERAL TRANSCRIPTION FACTOR 3C POLYPEPTIDE 1"/>
    <property type="match status" value="1"/>
</dbReference>
<evidence type="ECO:0000256" key="1">
    <source>
        <dbReference type="ARBA" id="ARBA00004123"/>
    </source>
</evidence>
<feature type="compositionally biased region" description="Basic residues" evidence="6">
    <location>
        <begin position="534"/>
        <end position="547"/>
    </location>
</feature>
<dbReference type="Proteomes" id="UP000694891">
    <property type="component" value="Unplaced"/>
</dbReference>
<evidence type="ECO:0000259" key="9">
    <source>
        <dbReference type="Pfam" id="PF24101"/>
    </source>
</evidence>